<evidence type="ECO:0000256" key="3">
    <source>
        <dbReference type="SAM" id="MobiDB-lite"/>
    </source>
</evidence>
<feature type="signal peptide" evidence="4">
    <location>
        <begin position="1"/>
        <end position="22"/>
    </location>
</feature>
<organism evidence="6 7">
    <name type="scientific">Skeletonema marinoi</name>
    <dbReference type="NCBI Taxonomy" id="267567"/>
    <lineage>
        <taxon>Eukaryota</taxon>
        <taxon>Sar</taxon>
        <taxon>Stramenopiles</taxon>
        <taxon>Ochrophyta</taxon>
        <taxon>Bacillariophyta</taxon>
        <taxon>Coscinodiscophyceae</taxon>
        <taxon>Thalassiosirophycidae</taxon>
        <taxon>Thalassiosirales</taxon>
        <taxon>Skeletonemataceae</taxon>
        <taxon>Skeletonema</taxon>
        <taxon>Skeletonema marinoi-dohrnii complex</taxon>
    </lineage>
</organism>
<dbReference type="EC" id="5.4.99.-" evidence="6"/>
<dbReference type="Gene3D" id="3.30.70.580">
    <property type="entry name" value="Pseudouridine synthase I, catalytic domain, N-terminal subdomain"/>
    <property type="match status" value="1"/>
</dbReference>
<keyword evidence="4" id="KW-0732">Signal</keyword>
<feature type="domain" description="Pseudouridine synthase RsuA/RluA-like" evidence="5">
    <location>
        <begin position="161"/>
        <end position="328"/>
    </location>
</feature>
<keyword evidence="1 6" id="KW-0413">Isomerase</keyword>
<keyword evidence="2" id="KW-0694">RNA-binding</keyword>
<dbReference type="InterPro" id="IPR020103">
    <property type="entry name" value="PsdUridine_synth_cat_dom_sf"/>
</dbReference>
<dbReference type="AlphaFoldDB" id="A0AAD9DCC5"/>
<sequence length="371" mass="41277">MKAIISTMLSTMFLLRPSSVRGLSTFASCSSSRYLLRTAPTQLSRTYDVYTTGTSAAITKTNGGVLMSMSSSPSSSSETRKKKTPKKKMGVQRIDKVLADRGVGTRSQTFEIAKGKRITMASHPDAPHEERTRIKGPKEKVPPDAALFLDGNLLPSAAPLLLVYHKPKFVLSVMEDDKKYKDQERKHLGQVLSARYKRCGMHPVGRLDYDTTGLILFSLEGKLTQRLLHPKRGVEKEYVATVQGKADEEKLKQMLSDGVETTDGTFSAQLLEVTPSDGPASAPADDEMLWDEESSTEDRAQMDYSGEHSDVRLIVTEGKYRMVRRILANCGHPVVELRRERHGKVTLGDLAVGEFRDLKDEELEWAESLLK</sequence>
<dbReference type="Gene3D" id="3.30.70.1560">
    <property type="entry name" value="Alpha-L RNA-binding motif"/>
    <property type="match status" value="1"/>
</dbReference>
<dbReference type="InterPro" id="IPR042092">
    <property type="entry name" value="PsdUridine_s_RsuA/RluB/E/F_cat"/>
</dbReference>
<dbReference type="PANTHER" id="PTHR47683:SF2">
    <property type="entry name" value="RNA-BINDING S4 DOMAIN-CONTAINING PROTEIN"/>
    <property type="match status" value="1"/>
</dbReference>
<proteinExistence type="predicted"/>
<dbReference type="GO" id="GO:0003723">
    <property type="term" value="F:RNA binding"/>
    <property type="evidence" value="ECO:0007669"/>
    <property type="project" value="UniProtKB-KW"/>
</dbReference>
<dbReference type="Pfam" id="PF00849">
    <property type="entry name" value="PseudoU_synth_2"/>
    <property type="match status" value="1"/>
</dbReference>
<dbReference type="PROSITE" id="PS50889">
    <property type="entry name" value="S4"/>
    <property type="match status" value="1"/>
</dbReference>
<dbReference type="NCBIfam" id="TIGR00093">
    <property type="entry name" value="pseudouridine synthase"/>
    <property type="match status" value="1"/>
</dbReference>
<dbReference type="InterPro" id="IPR006145">
    <property type="entry name" value="PsdUridine_synth_RsuA/RluA"/>
</dbReference>
<keyword evidence="7" id="KW-1185">Reference proteome</keyword>
<dbReference type="SUPFAM" id="SSF55120">
    <property type="entry name" value="Pseudouridine synthase"/>
    <property type="match status" value="1"/>
</dbReference>
<evidence type="ECO:0000256" key="4">
    <source>
        <dbReference type="SAM" id="SignalP"/>
    </source>
</evidence>
<evidence type="ECO:0000313" key="7">
    <source>
        <dbReference type="Proteomes" id="UP001224775"/>
    </source>
</evidence>
<dbReference type="InterPro" id="IPR020094">
    <property type="entry name" value="TruA/RsuA/RluB/E/F_N"/>
</dbReference>
<gene>
    <name evidence="6" type="ORF">QTG54_008645</name>
</gene>
<dbReference type="GO" id="GO:0009982">
    <property type="term" value="F:pseudouridine synthase activity"/>
    <property type="evidence" value="ECO:0007669"/>
    <property type="project" value="InterPro"/>
</dbReference>
<feature type="chain" id="PRO_5041910555" evidence="4">
    <location>
        <begin position="23"/>
        <end position="371"/>
    </location>
</feature>
<dbReference type="GO" id="GO:0001522">
    <property type="term" value="P:pseudouridine synthesis"/>
    <property type="evidence" value="ECO:0007669"/>
    <property type="project" value="InterPro"/>
</dbReference>
<comment type="caution">
    <text evidence="6">The sequence shown here is derived from an EMBL/GenBank/DDBJ whole genome shotgun (WGS) entry which is preliminary data.</text>
</comment>
<dbReference type="InterPro" id="IPR050343">
    <property type="entry name" value="RsuA_PseudoU_synthase"/>
</dbReference>
<dbReference type="InterPro" id="IPR000748">
    <property type="entry name" value="PsdUridine_synth_RsuA/RluB/E/F"/>
</dbReference>
<protein>
    <submittedName>
        <fullName evidence="6">RNA pseudouridine synthase</fullName>
        <ecNumber evidence="6">5.4.99.-</ecNumber>
    </submittedName>
</protein>
<feature type="compositionally biased region" description="Basic residues" evidence="3">
    <location>
        <begin position="80"/>
        <end position="90"/>
    </location>
</feature>
<feature type="region of interest" description="Disordered" evidence="3">
    <location>
        <begin position="64"/>
        <end position="91"/>
    </location>
</feature>
<evidence type="ECO:0000256" key="1">
    <source>
        <dbReference type="ARBA" id="ARBA00023235"/>
    </source>
</evidence>
<feature type="compositionally biased region" description="Low complexity" evidence="3">
    <location>
        <begin position="67"/>
        <end position="77"/>
    </location>
</feature>
<evidence type="ECO:0000259" key="5">
    <source>
        <dbReference type="Pfam" id="PF00849"/>
    </source>
</evidence>
<reference evidence="6" key="1">
    <citation type="submission" date="2023-06" db="EMBL/GenBank/DDBJ databases">
        <title>Survivors Of The Sea: Transcriptome response of Skeletonema marinoi to long-term dormancy.</title>
        <authorList>
            <person name="Pinder M.I.M."/>
            <person name="Kourtchenko O."/>
            <person name="Robertson E.K."/>
            <person name="Larsson T."/>
            <person name="Maumus F."/>
            <person name="Osuna-Cruz C.M."/>
            <person name="Vancaester E."/>
            <person name="Stenow R."/>
            <person name="Vandepoele K."/>
            <person name="Ploug H."/>
            <person name="Bruchert V."/>
            <person name="Godhe A."/>
            <person name="Topel M."/>
        </authorList>
    </citation>
    <scope>NUCLEOTIDE SEQUENCE</scope>
    <source>
        <strain evidence="6">R05AC</strain>
    </source>
</reference>
<evidence type="ECO:0000256" key="2">
    <source>
        <dbReference type="PROSITE-ProRule" id="PRU00182"/>
    </source>
</evidence>
<dbReference type="Proteomes" id="UP001224775">
    <property type="component" value="Unassembled WGS sequence"/>
</dbReference>
<dbReference type="PANTHER" id="PTHR47683">
    <property type="entry name" value="PSEUDOURIDINE SYNTHASE FAMILY PROTEIN-RELATED"/>
    <property type="match status" value="1"/>
</dbReference>
<name>A0AAD9DCC5_9STRA</name>
<accession>A0AAD9DCC5</accession>
<dbReference type="EMBL" id="JATAAI010000015">
    <property type="protein sequence ID" value="KAK1740550.1"/>
    <property type="molecule type" value="Genomic_DNA"/>
</dbReference>
<evidence type="ECO:0000313" key="6">
    <source>
        <dbReference type="EMBL" id="KAK1740550.1"/>
    </source>
</evidence>